<dbReference type="GO" id="GO:0004177">
    <property type="term" value="F:aminopeptidase activity"/>
    <property type="evidence" value="ECO:0007669"/>
    <property type="project" value="UniProtKB-KW"/>
</dbReference>
<dbReference type="RefSeq" id="WP_183341304.1">
    <property type="nucleotide sequence ID" value="NZ_JACHNU010000002.1"/>
</dbReference>
<proteinExistence type="predicted"/>
<dbReference type="InterPro" id="IPR036005">
    <property type="entry name" value="Creatinase/aminopeptidase-like"/>
</dbReference>
<dbReference type="InterPro" id="IPR050659">
    <property type="entry name" value="Peptidase_M24B"/>
</dbReference>
<dbReference type="InterPro" id="IPR000994">
    <property type="entry name" value="Pept_M24"/>
</dbReference>
<keyword evidence="3" id="KW-0031">Aminopeptidase</keyword>
<accession>A0A840IDC4</accession>
<gene>
    <name evidence="3" type="ORF">BDZ31_001837</name>
</gene>
<dbReference type="InterPro" id="IPR029149">
    <property type="entry name" value="Creatin/AminoP/Spt16_N"/>
</dbReference>
<name>A0A840IDC4_9ACTN</name>
<dbReference type="PANTHER" id="PTHR46112:SF2">
    <property type="entry name" value="XAA-PRO AMINOPEPTIDASE P-RELATED"/>
    <property type="match status" value="1"/>
</dbReference>
<evidence type="ECO:0000313" key="4">
    <source>
        <dbReference type="Proteomes" id="UP000585272"/>
    </source>
</evidence>
<keyword evidence="4" id="KW-1185">Reference proteome</keyword>
<dbReference type="Proteomes" id="UP000585272">
    <property type="component" value="Unassembled WGS sequence"/>
</dbReference>
<feature type="domain" description="Creatinase N-terminal" evidence="2">
    <location>
        <begin position="22"/>
        <end position="171"/>
    </location>
</feature>
<evidence type="ECO:0000313" key="3">
    <source>
        <dbReference type="EMBL" id="MBB4662251.1"/>
    </source>
</evidence>
<dbReference type="Gene3D" id="3.40.350.10">
    <property type="entry name" value="Creatinase/prolidase N-terminal domain"/>
    <property type="match status" value="1"/>
</dbReference>
<evidence type="ECO:0000259" key="2">
    <source>
        <dbReference type="Pfam" id="PF01321"/>
    </source>
</evidence>
<protein>
    <submittedName>
        <fullName evidence="3">Xaa-Pro aminopeptidase</fullName>
    </submittedName>
</protein>
<evidence type="ECO:0000259" key="1">
    <source>
        <dbReference type="Pfam" id="PF00557"/>
    </source>
</evidence>
<keyword evidence="3" id="KW-0378">Hydrolase</keyword>
<reference evidence="3 4" key="1">
    <citation type="submission" date="2020-08" db="EMBL/GenBank/DDBJ databases">
        <title>Genomic Encyclopedia of Archaeal and Bacterial Type Strains, Phase II (KMG-II): from individual species to whole genera.</title>
        <authorList>
            <person name="Goeker M."/>
        </authorList>
    </citation>
    <scope>NUCLEOTIDE SEQUENCE [LARGE SCALE GENOMIC DNA]</scope>
    <source>
        <strain evidence="3 4">DSM 23288</strain>
    </source>
</reference>
<comment type="caution">
    <text evidence="3">The sequence shown here is derived from an EMBL/GenBank/DDBJ whole genome shotgun (WGS) entry which is preliminary data.</text>
</comment>
<dbReference type="PANTHER" id="PTHR46112">
    <property type="entry name" value="AMINOPEPTIDASE"/>
    <property type="match status" value="1"/>
</dbReference>
<dbReference type="InterPro" id="IPR000587">
    <property type="entry name" value="Creatinase_N"/>
</dbReference>
<dbReference type="EMBL" id="JACHNU010000002">
    <property type="protein sequence ID" value="MBB4662251.1"/>
    <property type="molecule type" value="Genomic_DNA"/>
</dbReference>
<dbReference type="SUPFAM" id="SSF55920">
    <property type="entry name" value="Creatinase/aminopeptidase"/>
    <property type="match status" value="1"/>
</dbReference>
<dbReference type="AlphaFoldDB" id="A0A840IDC4"/>
<dbReference type="SUPFAM" id="SSF53092">
    <property type="entry name" value="Creatinase/prolidase N-terminal domain"/>
    <property type="match status" value="1"/>
</dbReference>
<dbReference type="CDD" id="cd01066">
    <property type="entry name" value="APP_MetAP"/>
    <property type="match status" value="1"/>
</dbReference>
<sequence length="413" mass="45013">MSATSETADVVNGIPRAEFAQRRAELRRRAQERGLDGLLVVSRGANGADWGADVVYLTNHYSPFPQIADRPPAWSGRGHGVVVMPVEEDGTLVVEIPDWRDDLVVIDDVRVELDLWAGAAKTLNDRGLGAGKVGLIGRESLPHVAIDRIRQALPEIEFEWADDLIEAMRLVKSPAELVLVREAVRVGSEMVAAFCEAAVPGATEADCVIAAFQTGVRQGAFPLDIPVTSGPNVDHFQWDRMPSWDHKRPLEAGDMIHPDMYGTVNGYFYDMVRTTVAGRKVTDAQREVLEASAAVVEHIVEGMRPGVRCEELFNRGAAWLGEHGFDVPGGESSDGVAYLGQSFPSFGHSMGLAWEHPWLMPGETAELAPGQVWAIEAEVGRPGAGTGAFEHNVIVTKEGVEVLTRDLPTVWWE</sequence>
<dbReference type="Pfam" id="PF00557">
    <property type="entry name" value="Peptidase_M24"/>
    <property type="match status" value="1"/>
</dbReference>
<dbReference type="Pfam" id="PF01321">
    <property type="entry name" value="Creatinase_N"/>
    <property type="match status" value="1"/>
</dbReference>
<dbReference type="Gene3D" id="3.90.230.10">
    <property type="entry name" value="Creatinase/methionine aminopeptidase superfamily"/>
    <property type="match status" value="1"/>
</dbReference>
<organism evidence="3 4">
    <name type="scientific">Conexibacter arvalis</name>
    <dbReference type="NCBI Taxonomy" id="912552"/>
    <lineage>
        <taxon>Bacteria</taxon>
        <taxon>Bacillati</taxon>
        <taxon>Actinomycetota</taxon>
        <taxon>Thermoleophilia</taxon>
        <taxon>Solirubrobacterales</taxon>
        <taxon>Conexibacteraceae</taxon>
        <taxon>Conexibacter</taxon>
    </lineage>
</organism>
<feature type="domain" description="Peptidase M24" evidence="1">
    <location>
        <begin position="180"/>
        <end position="397"/>
    </location>
</feature>
<keyword evidence="3" id="KW-0645">Protease</keyword>